<feature type="compositionally biased region" description="Gly residues" evidence="2">
    <location>
        <begin position="1839"/>
        <end position="1863"/>
    </location>
</feature>
<feature type="coiled-coil region" evidence="1">
    <location>
        <begin position="230"/>
        <end position="257"/>
    </location>
</feature>
<feature type="compositionally biased region" description="Low complexity" evidence="2">
    <location>
        <begin position="16"/>
        <end position="26"/>
    </location>
</feature>
<feature type="coiled-coil region" evidence="1">
    <location>
        <begin position="1015"/>
        <end position="1098"/>
    </location>
</feature>
<evidence type="ECO:0000256" key="2">
    <source>
        <dbReference type="SAM" id="MobiDB-lite"/>
    </source>
</evidence>
<feature type="compositionally biased region" description="Polar residues" evidence="2">
    <location>
        <begin position="1473"/>
        <end position="1483"/>
    </location>
</feature>
<reference evidence="3 4" key="1">
    <citation type="journal article" date="2021" name="Sci. Rep.">
        <title>Genome sequencing of the multicellular alga Astrephomene provides insights into convergent evolution of germ-soma differentiation.</title>
        <authorList>
            <person name="Yamashita S."/>
            <person name="Yamamoto K."/>
            <person name="Matsuzaki R."/>
            <person name="Suzuki S."/>
            <person name="Yamaguchi H."/>
            <person name="Hirooka S."/>
            <person name="Minakuchi Y."/>
            <person name="Miyagishima S."/>
            <person name="Kawachi M."/>
            <person name="Toyoda A."/>
            <person name="Nozaki H."/>
        </authorList>
    </citation>
    <scope>NUCLEOTIDE SEQUENCE [LARGE SCALE GENOMIC DNA]</scope>
    <source>
        <strain evidence="3 4">NIES-4017</strain>
    </source>
</reference>
<feature type="region of interest" description="Disordered" evidence="2">
    <location>
        <begin position="1747"/>
        <end position="1897"/>
    </location>
</feature>
<gene>
    <name evidence="3" type="ORF">Agub_g9539</name>
</gene>
<feature type="compositionally biased region" description="Low complexity" evidence="2">
    <location>
        <begin position="1531"/>
        <end position="1540"/>
    </location>
</feature>
<feature type="region of interest" description="Disordered" evidence="2">
    <location>
        <begin position="1651"/>
        <end position="1673"/>
    </location>
</feature>
<evidence type="ECO:0000256" key="1">
    <source>
        <dbReference type="SAM" id="Coils"/>
    </source>
</evidence>
<feature type="compositionally biased region" description="Polar residues" evidence="2">
    <location>
        <begin position="1780"/>
        <end position="1790"/>
    </location>
</feature>
<keyword evidence="1" id="KW-0175">Coiled coil</keyword>
<proteinExistence type="predicted"/>
<dbReference type="Proteomes" id="UP001054857">
    <property type="component" value="Unassembled WGS sequence"/>
</dbReference>
<comment type="caution">
    <text evidence="3">The sequence shown here is derived from an EMBL/GenBank/DDBJ whole genome shotgun (WGS) entry which is preliminary data.</text>
</comment>
<feature type="compositionally biased region" description="Polar residues" evidence="2">
    <location>
        <begin position="1886"/>
        <end position="1897"/>
    </location>
</feature>
<protein>
    <submittedName>
        <fullName evidence="3">Uncharacterized protein</fullName>
    </submittedName>
</protein>
<feature type="compositionally biased region" description="Low complexity" evidence="2">
    <location>
        <begin position="1506"/>
        <end position="1521"/>
    </location>
</feature>
<dbReference type="EMBL" id="BMAR01000019">
    <property type="protein sequence ID" value="GFR47771.1"/>
    <property type="molecule type" value="Genomic_DNA"/>
</dbReference>
<feature type="coiled-coil region" evidence="1">
    <location>
        <begin position="932"/>
        <end position="986"/>
    </location>
</feature>
<sequence length="1897" mass="195491">MADEVPEGSFAPWPKNAAGQGAAEGNAKTHLSSQSIDGGDMDDFIEGDIGNDPNVDMAFSDIGDLIGELQSMLSGSAQRAPPRPIEVVPVGGARWREVQSRRSLEMTSAQEVAELQSALAVSSGALRASQQQLQALSGRVEELQGQLEVECGRMHELHEQAVKVLQDRIRSQQAAADAAAAAAAAREAALGEQLRSATASAEEWRMLAERAAAASAAAAVATPPFSSAAAVAASAEAAELRRSVRAAQAEAQAQSAANACLRAALAEAQVQTTAMAATNRANTALIGQLQAQLAAQEVLLASAVATSEKLAVGASCSRVFRAVLEAAAEEDVRKAVAAVAAAERREEELAVKALCARVFRAVERAAAATTDAATAAANGRLLLEAEARAAASQSLLRAAEERWELERAGLASQLADLQTAAEAQQATHAVALVSLEQEQAALRQQMAAALEQVDRALADAAAAEQRSRVCSSEAAVALTEAAAQVHAAVATAEAAEQHRSSCAAAATAALADAAAGWQASLRAEAVLRQQVFDLAERLGQTRSRMRAEAERALQTLRAERAMEQSRRSALEAALAEEAAKALCCRIFRTVERSVAEEALAAAYEREAELAAKAVSARVLRAVERSALQAEASRSYEDLTARVSAGEEAVRQLEKMLEASQAACMVVESQRAAAEVRIAELGREVEDLGAQLAASEAAASQLRSQLAVVMESGLQQAELQSAKATADCADMQEQLSLSRSVHEQLHARLVGLEVEMQSMAEKVAAADAVVAAAAEAAAADVAALREDLESQRVSYAAQGITLRALRGAERSALLRELQAERCAHAETRMRLSAMLAAHGRMSGEVEALRVAHAELAAEVEHSRRTAERLWHQNAQLRGEQAAVTAELHAESDARLDAEARLAASVMELQAAREARDAERAASKAGCAAAAAGLEAAVQAVEGAERRAAEVRLAAAVAEEQAAGAVARAALEAQITDLQRAREADEQRGRERAALRATLTSQLMELRAAGEVQRAEHAAALAALERLRGEVDGAQQERQRLQQQLAAVQAQAAAVQRAAQGLNGALRSSQAELQEQRQQAVLAQAEAAAARQQLAEMVEAQQVVVRPEAVTAAAARAHEAVRRRGEQGGGAGAFATAAAAFAAAAAVENQVADARELRSLAACSGLGRSFSTVELPSPAVLAVPAMDVHQLALLQSRGSWRAWAVAQMQLAFMRSGGASEVVTQHQPQPAPQVQPLVVARSPMPAPSISVVDSASTSASAAAEGEHTETEAEVHALVGRVFARVLASQHGTTDTAALDAMALGTAAAVETEPCAASASPIIAVADALCELQAGLEKLRHAMATAQLTAAAPTVEEEEDEAGEEAGRVLEPQSVPHSAAVRQAPHDSFSAGVLRHLEALGRDFLALTGGLEGPDAAGGPDASGAGDAAGAHGSKGALTAALDSDGLLISSTSAEVVADAALLLPGRLEAAAATITPRRQAQGSQAGSPLPFIGTPELQDAATAGRRRQQQQQPSPAAVAAASVRVRSEGGAGSPGSSSSNGLASRHRGGSAGGGYASRGVCTAARTLTASHMAAQAEADRRRHLGLRAASDAGGRMVQPRTTMPATPEAEEVVGAGCGTGMTNCATTDMGEETASAMEAVWGQQSAAMPDMVADGNEVTHGSASQQGQDPQQQQYYPEGYHPQQQLLQRGSSGAASAAEMRMFDNPMFITHEEEGHEKEHARPLLEARSSGCEGIPDAVSDVMSEASVSSVAAGGGGGRRATTSSLPEAPSGGLQAAAGQRESLGTPSRSRGSNIPRLYDDRGQRQQSIRAVGGTAAFAGPARWGGSSGSPSSNGGTPIRSSGGGAWVVGRGGGGGSASSSGGSGVGQLEQQATGSPGQKGNSAVAKQYKNTGRKLNNKE</sequence>
<feature type="compositionally biased region" description="Low complexity" evidence="2">
    <location>
        <begin position="1662"/>
        <end position="1673"/>
    </location>
</feature>
<organism evidence="3 4">
    <name type="scientific">Astrephomene gubernaculifera</name>
    <dbReference type="NCBI Taxonomy" id="47775"/>
    <lineage>
        <taxon>Eukaryota</taxon>
        <taxon>Viridiplantae</taxon>
        <taxon>Chlorophyta</taxon>
        <taxon>core chlorophytes</taxon>
        <taxon>Chlorophyceae</taxon>
        <taxon>CS clade</taxon>
        <taxon>Chlamydomonadales</taxon>
        <taxon>Astrephomenaceae</taxon>
        <taxon>Astrephomene</taxon>
    </lineage>
</organism>
<feature type="coiled-coil region" evidence="1">
    <location>
        <begin position="546"/>
        <end position="573"/>
    </location>
</feature>
<feature type="compositionally biased region" description="Polar residues" evidence="2">
    <location>
        <begin position="1866"/>
        <end position="1879"/>
    </location>
</feature>
<evidence type="ECO:0000313" key="4">
    <source>
        <dbReference type="Proteomes" id="UP001054857"/>
    </source>
</evidence>
<feature type="region of interest" description="Disordered" evidence="2">
    <location>
        <begin position="1"/>
        <end position="49"/>
    </location>
</feature>
<evidence type="ECO:0000313" key="3">
    <source>
        <dbReference type="EMBL" id="GFR47771.1"/>
    </source>
</evidence>
<name>A0AAD3DTM7_9CHLO</name>
<feature type="coiled-coil region" evidence="1">
    <location>
        <begin position="432"/>
        <end position="466"/>
    </location>
</feature>
<feature type="coiled-coil region" evidence="1">
    <location>
        <begin position="635"/>
        <end position="790"/>
    </location>
</feature>
<accession>A0AAD3DTM7</accession>
<feature type="region of interest" description="Disordered" evidence="2">
    <location>
        <begin position="1472"/>
        <end position="1552"/>
    </location>
</feature>
<keyword evidence="4" id="KW-1185">Reference proteome</keyword>